<dbReference type="PROSITE" id="PS50089">
    <property type="entry name" value="ZF_RING_2"/>
    <property type="match status" value="1"/>
</dbReference>
<evidence type="ECO:0000256" key="3">
    <source>
        <dbReference type="ARBA" id="ARBA00022833"/>
    </source>
</evidence>
<dbReference type="GO" id="GO:0016567">
    <property type="term" value="P:protein ubiquitination"/>
    <property type="evidence" value="ECO:0007669"/>
    <property type="project" value="InterPro"/>
</dbReference>
<dbReference type="Proteomes" id="UP000716595">
    <property type="component" value="Unassembled WGS sequence"/>
</dbReference>
<keyword evidence="2 4" id="KW-0863">Zinc-finger</keyword>
<dbReference type="PANTHER" id="PTHR15439">
    <property type="entry name" value="RETINOBLASTOMA-BINDING PROTEIN 6"/>
    <property type="match status" value="1"/>
</dbReference>
<keyword evidence="7" id="KW-1185">Reference proteome</keyword>
<dbReference type="GO" id="GO:0005634">
    <property type="term" value="C:nucleus"/>
    <property type="evidence" value="ECO:0007669"/>
    <property type="project" value="TreeGrafter"/>
</dbReference>
<dbReference type="GO" id="GO:0006511">
    <property type="term" value="P:ubiquitin-dependent protein catabolic process"/>
    <property type="evidence" value="ECO:0007669"/>
    <property type="project" value="TreeGrafter"/>
</dbReference>
<dbReference type="Pfam" id="PF13923">
    <property type="entry name" value="zf-C3HC4_2"/>
    <property type="match status" value="1"/>
</dbReference>
<dbReference type="CDD" id="cd16620">
    <property type="entry name" value="vRING-HC-C4C4_RBBP6"/>
    <property type="match status" value="1"/>
</dbReference>
<dbReference type="Gene3D" id="3.30.40.10">
    <property type="entry name" value="Zinc/RING finger domain, C3HC4 (zinc finger)"/>
    <property type="match status" value="1"/>
</dbReference>
<dbReference type="GO" id="GO:0008270">
    <property type="term" value="F:zinc ion binding"/>
    <property type="evidence" value="ECO:0007669"/>
    <property type="project" value="UniProtKB-KW"/>
</dbReference>
<dbReference type="InterPro" id="IPR001841">
    <property type="entry name" value="Znf_RING"/>
</dbReference>
<dbReference type="GO" id="GO:0006397">
    <property type="term" value="P:mRNA processing"/>
    <property type="evidence" value="ECO:0007669"/>
    <property type="project" value="InterPro"/>
</dbReference>
<comment type="caution">
    <text evidence="6">The sequence shown here is derived from an EMBL/GenBank/DDBJ whole genome shotgun (WGS) entry which is preliminary data.</text>
</comment>
<accession>A0A8J4KGV3</accession>
<feature type="non-terminal residue" evidence="6">
    <location>
        <position position="170"/>
    </location>
</feature>
<feature type="domain" description="RING-type" evidence="5">
    <location>
        <begin position="111"/>
        <end position="152"/>
    </location>
</feature>
<dbReference type="GO" id="GO:0061630">
    <property type="term" value="F:ubiquitin protein ligase activity"/>
    <property type="evidence" value="ECO:0007669"/>
    <property type="project" value="InterPro"/>
</dbReference>
<dbReference type="InterPro" id="IPR013083">
    <property type="entry name" value="Znf_RING/FYVE/PHD"/>
</dbReference>
<gene>
    <name evidence="6" type="primary">RBBP6_2</name>
    <name evidence="6" type="ORF">FQV12_0001372</name>
</gene>
<dbReference type="FunFam" id="4.10.60.10:FF:000005">
    <property type="entry name" value="E3 ubiquitin-protein ligase RBBP6"/>
    <property type="match status" value="1"/>
</dbReference>
<reference evidence="6" key="1">
    <citation type="journal article" date="2019" name="Gigascience">
        <title>High-coverage genomes to elucidate the evolution of penguins.</title>
        <authorList>
            <person name="Pan H."/>
            <person name="Cole T.L."/>
            <person name="Bi X."/>
            <person name="Fang M."/>
            <person name="Zhou C."/>
            <person name="Yang Z."/>
            <person name="Ksepka D.T."/>
            <person name="Hart T."/>
            <person name="Bouzat J.L."/>
            <person name="Argilla L.S."/>
            <person name="Bertelsen M.F."/>
            <person name="Boersma P.D."/>
            <person name="Bost C.A."/>
            <person name="Cherel Y."/>
            <person name="Dann P."/>
            <person name="Fiddaman S.R."/>
            <person name="Howard P."/>
            <person name="Labuschagne K."/>
            <person name="Mattern T."/>
            <person name="Miller G."/>
            <person name="Parker P."/>
            <person name="Phillips R.A."/>
            <person name="Quillfeldt P."/>
            <person name="Ryan P.G."/>
            <person name="Taylor H."/>
            <person name="Thompson D.R."/>
            <person name="Young M.J."/>
            <person name="Ellegaard M.R."/>
            <person name="Gilbert M.T.P."/>
            <person name="Sinding M.S."/>
            <person name="Pacheco G."/>
            <person name="Shepherd L.D."/>
            <person name="Tennyson A.J.D."/>
            <person name="Grosser S."/>
            <person name="Kay E."/>
            <person name="Nupen L.J."/>
            <person name="Ellenberg U."/>
            <person name="Houston D.M."/>
            <person name="Reeve A.H."/>
            <person name="Johnson K."/>
            <person name="Masello J.F."/>
            <person name="Stracke T."/>
            <person name="McKinlay B."/>
            <person name="Borboroglu P.G."/>
            <person name="Zhang D.X."/>
            <person name="Zhang G."/>
        </authorList>
    </citation>
    <scope>NUCLEOTIDE SEQUENCE</scope>
    <source>
        <strain evidence="6">RH 110-1</strain>
    </source>
</reference>
<keyword evidence="1" id="KW-0479">Metal-binding</keyword>
<sequence>LKKPLGPPPPSYTCFHCRKPGCYIKNCPTKGDKNFESVPRIKKSTGIPRSFMVEVNDPNTKGAMLTNSGKYAIPIINAEAYARGKKEKPPFLPEEPSSSSPGDPIPDELLCLICKDLLTDAAVIPCCGNSYCDECIRTALLESEEHTCPTCHQTEVSPDTLIANKFLRQV</sequence>
<dbReference type="Gene3D" id="4.10.60.10">
    <property type="entry name" value="Zinc finger, CCHC-type"/>
    <property type="match status" value="1"/>
</dbReference>
<dbReference type="InterPro" id="IPR033489">
    <property type="entry name" value="RBBP6"/>
</dbReference>
<evidence type="ECO:0000259" key="5">
    <source>
        <dbReference type="PROSITE" id="PS50089"/>
    </source>
</evidence>
<dbReference type="AlphaFoldDB" id="A0A8J4KGV3"/>
<evidence type="ECO:0000256" key="4">
    <source>
        <dbReference type="PROSITE-ProRule" id="PRU00175"/>
    </source>
</evidence>
<feature type="non-terminal residue" evidence="6">
    <location>
        <position position="1"/>
    </location>
</feature>
<dbReference type="PANTHER" id="PTHR15439:SF0">
    <property type="entry name" value="CELL DIVISION CYCLE AND APOPTOSIS REGULATOR PROTEIN 1-RELATED"/>
    <property type="match status" value="1"/>
</dbReference>
<name>A0A8J4KGV3_EUDCH</name>
<dbReference type="SMART" id="SM00184">
    <property type="entry name" value="RING"/>
    <property type="match status" value="1"/>
</dbReference>
<evidence type="ECO:0000256" key="2">
    <source>
        <dbReference type="ARBA" id="ARBA00022771"/>
    </source>
</evidence>
<proteinExistence type="predicted"/>
<keyword evidence="3" id="KW-0862">Zinc</keyword>
<dbReference type="EMBL" id="VULL01002809">
    <property type="protein sequence ID" value="KAF1641958.1"/>
    <property type="molecule type" value="Genomic_DNA"/>
</dbReference>
<evidence type="ECO:0000256" key="1">
    <source>
        <dbReference type="ARBA" id="ARBA00022723"/>
    </source>
</evidence>
<evidence type="ECO:0000313" key="7">
    <source>
        <dbReference type="Proteomes" id="UP000716595"/>
    </source>
</evidence>
<dbReference type="SUPFAM" id="SSF57850">
    <property type="entry name" value="RING/U-box"/>
    <property type="match status" value="1"/>
</dbReference>
<protein>
    <submittedName>
        <fullName evidence="6">E3 ubiquitin-protein ligase RBBP6</fullName>
    </submittedName>
</protein>
<evidence type="ECO:0000313" key="6">
    <source>
        <dbReference type="EMBL" id="KAF1641958.1"/>
    </source>
</evidence>
<organism evidence="6 7">
    <name type="scientific">Eudyptes chrysocome</name>
    <name type="common">Western rockhopper penguin</name>
    <name type="synonym">Aptenodytes chrysocome</name>
    <dbReference type="NCBI Taxonomy" id="79626"/>
    <lineage>
        <taxon>Eukaryota</taxon>
        <taxon>Metazoa</taxon>
        <taxon>Chordata</taxon>
        <taxon>Craniata</taxon>
        <taxon>Vertebrata</taxon>
        <taxon>Euteleostomi</taxon>
        <taxon>Archelosauria</taxon>
        <taxon>Archosauria</taxon>
        <taxon>Dinosauria</taxon>
        <taxon>Saurischia</taxon>
        <taxon>Theropoda</taxon>
        <taxon>Coelurosauria</taxon>
        <taxon>Aves</taxon>
        <taxon>Neognathae</taxon>
        <taxon>Neoaves</taxon>
        <taxon>Aequornithes</taxon>
        <taxon>Sphenisciformes</taxon>
        <taxon>Spheniscidae</taxon>
        <taxon>Eudyptes</taxon>
    </lineage>
</organism>